<comment type="caution">
    <text evidence="1">The sequence shown here is derived from an EMBL/GenBank/DDBJ whole genome shotgun (WGS) entry which is preliminary data.</text>
</comment>
<dbReference type="Proteomes" id="UP000231246">
    <property type="component" value="Unassembled WGS sequence"/>
</dbReference>
<reference evidence="1 2" key="1">
    <citation type="submission" date="2017-09" db="EMBL/GenBank/DDBJ databases">
        <title>Depth-based differentiation of microbial function through sediment-hosted aquifers and enrichment of novel symbionts in the deep terrestrial subsurface.</title>
        <authorList>
            <person name="Probst A.J."/>
            <person name="Ladd B."/>
            <person name="Jarett J.K."/>
            <person name="Geller-Mcgrath D.E."/>
            <person name="Sieber C.M."/>
            <person name="Emerson J.B."/>
            <person name="Anantharaman K."/>
            <person name="Thomas B.C."/>
            <person name="Malmstrom R."/>
            <person name="Stieglmeier M."/>
            <person name="Klingl A."/>
            <person name="Woyke T."/>
            <person name="Ryan C.M."/>
            <person name="Banfield J.F."/>
        </authorList>
    </citation>
    <scope>NUCLEOTIDE SEQUENCE [LARGE SCALE GENOMIC DNA]</scope>
    <source>
        <strain evidence="1">CG22_combo_CG10-13_8_21_14_all_38_20</strain>
    </source>
</reference>
<name>A0A2H0BVF9_9BACT</name>
<gene>
    <name evidence="1" type="ORF">COW99_03170</name>
</gene>
<organism evidence="1 2">
    <name type="scientific">Candidatus Roizmanbacteria bacterium CG22_combo_CG10-13_8_21_14_all_38_20</name>
    <dbReference type="NCBI Taxonomy" id="1974862"/>
    <lineage>
        <taxon>Bacteria</taxon>
        <taxon>Candidatus Roizmaniibacteriota</taxon>
    </lineage>
</organism>
<dbReference type="EMBL" id="PCTA01000022">
    <property type="protein sequence ID" value="PIP61621.1"/>
    <property type="molecule type" value="Genomic_DNA"/>
</dbReference>
<evidence type="ECO:0000313" key="1">
    <source>
        <dbReference type="EMBL" id="PIP61621.1"/>
    </source>
</evidence>
<protein>
    <recommendedName>
        <fullName evidence="3">eRF1 domain-containing protein</fullName>
    </recommendedName>
</protein>
<evidence type="ECO:0008006" key="3">
    <source>
        <dbReference type="Google" id="ProtNLM"/>
    </source>
</evidence>
<proteinExistence type="predicted"/>
<dbReference type="AlphaFoldDB" id="A0A2H0BVF9"/>
<sequence>MAVSKNIPLIEKDRLLLALRRLNMIIPNRLPIISMYLTINGSGGKNIEAIEFVDSEWEKLKTELTKLNINPEPMAEEIVRVKEFIEFSSGDGAKGLAVYISGYRDIFLTYPIDYSFTNKISMDLDFDRAPLIQLFAEQPKEIFITLYPGRSRLYSYSDSKLVEIEPPVIPEDPKQDLKEYMRVVKDAYWPYFRSSDVKSVFLLGHTESMHLFKGVLAKTAVQKVKDMVGLPLRATMARINKESRRLISEHNVLQPQQKVEHAKSLVLRHMAVFGPTAVFRSLREGRAREILVDPSFHPKGYVCERCKLLEIRKLDACSLCFNNLTPIAKVKPYVLKLAMEYEALVDKVANQYLRTEGKGIASILRFA</sequence>
<evidence type="ECO:0000313" key="2">
    <source>
        <dbReference type="Proteomes" id="UP000231246"/>
    </source>
</evidence>
<accession>A0A2H0BVF9</accession>